<keyword evidence="2" id="KW-1185">Reference proteome</keyword>
<sequence>MTNIRIYRKIHPSIIEKYLNKEEKYIVYYPSKEDIPYEYQNKNITWKTWESLGARNKREIKMLLSWGEGKPVRQAGQTLRHLAPKEFWRLCPNLATQKNPTKCQIDQNSAYAYVMISRKFPVGIPTLIKENIPAAIQEGKKGFVKVRVDIHYIGKHYPFVGTEREKDEPLEYKKEAKGTFWWHTSFYKKVRTAYRGKYKYHEFLIFEHQSGSRLFANLVQESQKRKKLGLASGKMLPNLVFGLLGKDVVKKKGYNYQPISIAIATFCRLNIIKEMEKYKKEEIAYVKTDCLGLLVEPNSKTQVGTKLGQFKVKEPQTKIKTTPGGKAVPVGVPFRNKLISQLDDGREISVPVALLTKQSILDKNVKPEQLKNCEIRGEGNLVYFPDIDEALPSWIIIDGLHSC</sequence>
<evidence type="ECO:0000313" key="2">
    <source>
        <dbReference type="Proteomes" id="UP000789366"/>
    </source>
</evidence>
<reference evidence="1" key="1">
    <citation type="submission" date="2021-06" db="EMBL/GenBank/DDBJ databases">
        <authorList>
            <person name="Kallberg Y."/>
            <person name="Tangrot J."/>
            <person name="Rosling A."/>
        </authorList>
    </citation>
    <scope>NUCLEOTIDE SEQUENCE</scope>
    <source>
        <strain evidence="1">28 12/20/2015</strain>
    </source>
</reference>
<dbReference type="Proteomes" id="UP000789366">
    <property type="component" value="Unassembled WGS sequence"/>
</dbReference>
<proteinExistence type="predicted"/>
<accession>A0ACA9MXE4</accession>
<name>A0ACA9MXE4_9GLOM</name>
<organism evidence="1 2">
    <name type="scientific">Cetraspora pellucida</name>
    <dbReference type="NCBI Taxonomy" id="1433469"/>
    <lineage>
        <taxon>Eukaryota</taxon>
        <taxon>Fungi</taxon>
        <taxon>Fungi incertae sedis</taxon>
        <taxon>Mucoromycota</taxon>
        <taxon>Glomeromycotina</taxon>
        <taxon>Glomeromycetes</taxon>
        <taxon>Diversisporales</taxon>
        <taxon>Gigasporaceae</taxon>
        <taxon>Cetraspora</taxon>
    </lineage>
</organism>
<comment type="caution">
    <text evidence="1">The sequence shown here is derived from an EMBL/GenBank/DDBJ whole genome shotgun (WGS) entry which is preliminary data.</text>
</comment>
<dbReference type="EMBL" id="CAJVPW010010383">
    <property type="protein sequence ID" value="CAG8614758.1"/>
    <property type="molecule type" value="Genomic_DNA"/>
</dbReference>
<evidence type="ECO:0000313" key="1">
    <source>
        <dbReference type="EMBL" id="CAG8614758.1"/>
    </source>
</evidence>
<protein>
    <submittedName>
        <fullName evidence="1">10500_t:CDS:1</fullName>
    </submittedName>
</protein>
<gene>
    <name evidence="1" type="ORF">SPELUC_LOCUS7635</name>
</gene>